<comment type="similarity">
    <text evidence="1">Belongs to the ATP-dependent AMP-binding enzyme family.</text>
</comment>
<proteinExistence type="inferred from homology"/>
<evidence type="ECO:0000256" key="1">
    <source>
        <dbReference type="ARBA" id="ARBA00006432"/>
    </source>
</evidence>
<dbReference type="Gene3D" id="3.30.300.30">
    <property type="match status" value="1"/>
</dbReference>
<evidence type="ECO:0000256" key="2">
    <source>
        <dbReference type="ARBA" id="ARBA00022598"/>
    </source>
</evidence>
<evidence type="ECO:0000313" key="7">
    <source>
        <dbReference type="EMBL" id="NKI18543.1"/>
    </source>
</evidence>
<evidence type="ECO:0000259" key="6">
    <source>
        <dbReference type="Pfam" id="PF13193"/>
    </source>
</evidence>
<dbReference type="Pfam" id="PF00501">
    <property type="entry name" value="AMP-binding"/>
    <property type="match status" value="1"/>
</dbReference>
<dbReference type="InterPro" id="IPR045851">
    <property type="entry name" value="AMP-bd_C_sf"/>
</dbReference>
<dbReference type="InterPro" id="IPR025110">
    <property type="entry name" value="AMP-bd_C"/>
</dbReference>
<dbReference type="Pfam" id="PF13193">
    <property type="entry name" value="AMP-binding_C"/>
    <property type="match status" value="1"/>
</dbReference>
<dbReference type="InterPro" id="IPR042099">
    <property type="entry name" value="ANL_N_sf"/>
</dbReference>
<evidence type="ECO:0000256" key="3">
    <source>
        <dbReference type="ARBA" id="ARBA00022832"/>
    </source>
</evidence>
<dbReference type="NCBIfam" id="NF004837">
    <property type="entry name" value="PRK06187.1"/>
    <property type="match status" value="1"/>
</dbReference>
<dbReference type="PROSITE" id="PS00455">
    <property type="entry name" value="AMP_BINDING"/>
    <property type="match status" value="1"/>
</dbReference>
<protein>
    <submittedName>
        <fullName evidence="7">Long-chain fatty acid--CoA ligase</fullName>
    </submittedName>
</protein>
<dbReference type="Proteomes" id="UP000765845">
    <property type="component" value="Unassembled WGS sequence"/>
</dbReference>
<reference evidence="7 8" key="1">
    <citation type="submission" date="2020-04" db="EMBL/GenBank/DDBJ databases">
        <authorList>
            <person name="Yoon J."/>
        </authorList>
    </citation>
    <scope>NUCLEOTIDE SEQUENCE [LARGE SCALE GENOMIC DNA]</scope>
    <source>
        <strain evidence="7 8">KMU-166</strain>
    </source>
</reference>
<dbReference type="Gene3D" id="3.40.50.12780">
    <property type="entry name" value="N-terminal domain of ligase-like"/>
    <property type="match status" value="1"/>
</dbReference>
<comment type="caution">
    <text evidence="7">The sequence shown here is derived from an EMBL/GenBank/DDBJ whole genome shotgun (WGS) entry which is preliminary data.</text>
</comment>
<name>A0ABX1GJG9_9GAMM</name>
<dbReference type="EMBL" id="JAAWWK010000005">
    <property type="protein sequence ID" value="NKI18543.1"/>
    <property type="molecule type" value="Genomic_DNA"/>
</dbReference>
<keyword evidence="8" id="KW-1185">Reference proteome</keyword>
<keyword evidence="3" id="KW-0276">Fatty acid metabolism</keyword>
<organism evidence="7 8">
    <name type="scientific">Spongiibacter thalassae</name>
    <dbReference type="NCBI Taxonomy" id="2721624"/>
    <lineage>
        <taxon>Bacteria</taxon>
        <taxon>Pseudomonadati</taxon>
        <taxon>Pseudomonadota</taxon>
        <taxon>Gammaproteobacteria</taxon>
        <taxon>Cellvibrionales</taxon>
        <taxon>Spongiibacteraceae</taxon>
        <taxon>Spongiibacter</taxon>
    </lineage>
</organism>
<dbReference type="InterPro" id="IPR000873">
    <property type="entry name" value="AMP-dep_synth/lig_dom"/>
</dbReference>
<keyword evidence="4" id="KW-0443">Lipid metabolism</keyword>
<keyword evidence="2 7" id="KW-0436">Ligase</keyword>
<evidence type="ECO:0000259" key="5">
    <source>
        <dbReference type="Pfam" id="PF00501"/>
    </source>
</evidence>
<dbReference type="GO" id="GO:0016874">
    <property type="term" value="F:ligase activity"/>
    <property type="evidence" value="ECO:0007669"/>
    <property type="project" value="UniProtKB-KW"/>
</dbReference>
<evidence type="ECO:0000256" key="4">
    <source>
        <dbReference type="ARBA" id="ARBA00023098"/>
    </source>
</evidence>
<sequence length="543" mass="60770">MMTPMMTSQLTINMLMRHAEKVHGNTEIVSVTADNPRHRQTYREAFRRVRRLANVLKALGLEQQDTVATLAWNDYRHFEIYYAVSCSGMICHTINPRLFPEQIEYIVNHARDQWVFVDATMVKLLEPLQDKLPEVKGFVVLSDEAHMPETSLRNVHCYEALLAEASEEFEFPEFDENTPSALCYTSGTTGNPKGVLYTHRSTILHCYASVAPDVFGLSVRDTTMPIVPMFHVNGWAVVYSAPMVGAKLVMPGPKMGDGETLCQLINEEKVTASAGVPTVWLALLDYLKASGKKVDSLERLTVGGAACPFSIIQTFRDRYQVRVQQGWGMTELNPLGTYNGNFSPEVEALPQAEQDQLLVSQGRPVFGIELKIVDEDNNELPWDGKSSGAVKARGPWVVGDYYRYDGQTLDDDGWFETGDVACFDERGYMHITDRLKDVIKSGGEWISSIELENCAVDHPDVAEAAVVGIPHPKWTERPLLLVVLNDGASLTEAEMLAWFDGKVAKWWVPGACVFVDSLPHTATGKLSKKDIRAEYKDFAWPQE</sequence>
<feature type="domain" description="AMP-dependent synthetase/ligase" evidence="5">
    <location>
        <begin position="18"/>
        <end position="402"/>
    </location>
</feature>
<dbReference type="PANTHER" id="PTHR43859:SF4">
    <property type="entry name" value="BUTANOATE--COA LIGASE AAE1-RELATED"/>
    <property type="match status" value="1"/>
</dbReference>
<accession>A0ABX1GJG9</accession>
<gene>
    <name evidence="7" type="ORF">HCU74_14090</name>
</gene>
<dbReference type="InterPro" id="IPR020845">
    <property type="entry name" value="AMP-binding_CS"/>
</dbReference>
<dbReference type="SUPFAM" id="SSF56801">
    <property type="entry name" value="Acetyl-CoA synthetase-like"/>
    <property type="match status" value="1"/>
</dbReference>
<dbReference type="PANTHER" id="PTHR43859">
    <property type="entry name" value="ACYL-ACTIVATING ENZYME"/>
    <property type="match status" value="1"/>
</dbReference>
<evidence type="ECO:0000313" key="8">
    <source>
        <dbReference type="Proteomes" id="UP000765845"/>
    </source>
</evidence>
<feature type="domain" description="AMP-binding enzyme C-terminal" evidence="6">
    <location>
        <begin position="450"/>
        <end position="525"/>
    </location>
</feature>
<dbReference type="CDD" id="cd12119">
    <property type="entry name" value="ttLC_FACS_AlkK_like"/>
    <property type="match status" value="1"/>
</dbReference>